<dbReference type="PIRSF" id="PIRSF006493">
    <property type="entry name" value="Prok_Ku"/>
    <property type="match status" value="1"/>
</dbReference>
<keyword evidence="2" id="KW-0227">DNA damage</keyword>
<dbReference type="PANTHER" id="PTHR41251:SF1">
    <property type="entry name" value="NON-HOMOLOGOUS END JOINING PROTEIN KU"/>
    <property type="match status" value="1"/>
</dbReference>
<dbReference type="Pfam" id="PF02735">
    <property type="entry name" value="Ku"/>
    <property type="match status" value="1"/>
</dbReference>
<dbReference type="InterPro" id="IPR006164">
    <property type="entry name" value="DNA_bd_Ku70/Ku80"/>
</dbReference>
<evidence type="ECO:0000313" key="6">
    <source>
        <dbReference type="Proteomes" id="UP001549291"/>
    </source>
</evidence>
<comment type="subunit">
    <text evidence="2">Homodimer. Interacts with LigD.</text>
</comment>
<name>A0ABV2RJR7_BRAJP</name>
<feature type="domain" description="Ku" evidence="4">
    <location>
        <begin position="55"/>
        <end position="185"/>
    </location>
</feature>
<dbReference type="EMBL" id="JBEPTQ010000002">
    <property type="protein sequence ID" value="MET4717163.1"/>
    <property type="molecule type" value="Genomic_DNA"/>
</dbReference>
<dbReference type="Proteomes" id="UP001549291">
    <property type="component" value="Unassembled WGS sequence"/>
</dbReference>
<keyword evidence="6" id="KW-1185">Reference proteome</keyword>
<accession>A0ABV2RJR7</accession>
<comment type="similarity">
    <text evidence="2">Belongs to the prokaryotic Ku family.</text>
</comment>
<dbReference type="CDD" id="cd00789">
    <property type="entry name" value="KU_like"/>
    <property type="match status" value="1"/>
</dbReference>
<evidence type="ECO:0000256" key="3">
    <source>
        <dbReference type="SAM" id="MobiDB-lite"/>
    </source>
</evidence>
<dbReference type="RefSeq" id="WP_354268578.1">
    <property type="nucleotide sequence ID" value="NZ_JBEPTQ010000002.1"/>
</dbReference>
<dbReference type="HAMAP" id="MF_01875">
    <property type="entry name" value="Prokaryotic_Ku"/>
    <property type="match status" value="1"/>
</dbReference>
<dbReference type="PANTHER" id="PTHR41251">
    <property type="entry name" value="NON-HOMOLOGOUS END JOINING PROTEIN KU"/>
    <property type="match status" value="1"/>
</dbReference>
<dbReference type="InterPro" id="IPR009187">
    <property type="entry name" value="Prok_Ku"/>
</dbReference>
<evidence type="ECO:0000256" key="2">
    <source>
        <dbReference type="HAMAP-Rule" id="MF_01875"/>
    </source>
</evidence>
<evidence type="ECO:0000259" key="4">
    <source>
        <dbReference type="SMART" id="SM00559"/>
    </source>
</evidence>
<evidence type="ECO:0000313" key="5">
    <source>
        <dbReference type="EMBL" id="MET4717163.1"/>
    </source>
</evidence>
<keyword evidence="2" id="KW-0233">DNA recombination</keyword>
<dbReference type="SUPFAM" id="SSF100939">
    <property type="entry name" value="SPOC domain-like"/>
    <property type="match status" value="1"/>
</dbReference>
<organism evidence="5 6">
    <name type="scientific">Bradyrhizobium japonicum</name>
    <dbReference type="NCBI Taxonomy" id="375"/>
    <lineage>
        <taxon>Bacteria</taxon>
        <taxon>Pseudomonadati</taxon>
        <taxon>Pseudomonadota</taxon>
        <taxon>Alphaproteobacteria</taxon>
        <taxon>Hyphomicrobiales</taxon>
        <taxon>Nitrobacteraceae</taxon>
        <taxon>Bradyrhizobium</taxon>
    </lineage>
</organism>
<feature type="compositionally biased region" description="Basic and acidic residues" evidence="3">
    <location>
        <begin position="286"/>
        <end position="296"/>
    </location>
</feature>
<sequence>MAPRANWKGFLRLSLVTCPVALYPATSESEKISFNQLNRATGHRIKYLKVDADTGDEVPNEDIVKGYELEKGQYIEVSKEELEEIALESTRTIEIDEFVDRTDIDPRYLIRPYYIRPDGKVGHDAFAVIRETIREMNKVAIGRVVLTNREHIIALEPMDKGLVGTLLRYPYEVRSEREYFDEIQDVKVTIDMLDLAKHIVNQKAGRFDPDKFEDHYETALIDLINQKRAGKPITPKERPASTNVVDLMEALRRSVGKEAAPAKASKPAKKPRKAAAGQKEMLMSIEGKKPVKEAAAKKPVAGARRKSA</sequence>
<evidence type="ECO:0000256" key="1">
    <source>
        <dbReference type="ARBA" id="ARBA00023125"/>
    </source>
</evidence>
<reference evidence="5 6" key="1">
    <citation type="submission" date="2024-06" db="EMBL/GenBank/DDBJ databases">
        <title>Genomic Encyclopedia of Type Strains, Phase V (KMG-V): Genome sequencing to study the core and pangenomes of soil and plant-associated prokaryotes.</title>
        <authorList>
            <person name="Whitman W."/>
        </authorList>
    </citation>
    <scope>NUCLEOTIDE SEQUENCE [LARGE SCALE GENOMIC DNA]</scope>
    <source>
        <strain evidence="5 6">USDA 160</strain>
    </source>
</reference>
<keyword evidence="2" id="KW-0234">DNA repair</keyword>
<keyword evidence="1 2" id="KW-0238">DNA-binding</keyword>
<feature type="region of interest" description="Disordered" evidence="3">
    <location>
        <begin position="256"/>
        <end position="308"/>
    </location>
</feature>
<comment type="function">
    <text evidence="2">With LigD forms a non-homologous end joining (NHEJ) DNA repair enzyme, which repairs dsDNA breaks with reduced fidelity. Binds linear dsDNA with 5'- and 3'- overhangs but not closed circular dsDNA nor ssDNA. Recruits and stimulates the ligase activity of LigD.</text>
</comment>
<dbReference type="NCBIfam" id="TIGR02772">
    <property type="entry name" value="Ku_bact"/>
    <property type="match status" value="1"/>
</dbReference>
<dbReference type="SMART" id="SM00559">
    <property type="entry name" value="Ku78"/>
    <property type="match status" value="1"/>
</dbReference>
<comment type="caution">
    <text evidence="5">The sequence shown here is derived from an EMBL/GenBank/DDBJ whole genome shotgun (WGS) entry which is preliminary data.</text>
</comment>
<dbReference type="InterPro" id="IPR016194">
    <property type="entry name" value="SPOC-like_C_dom_sf"/>
</dbReference>
<dbReference type="Gene3D" id="2.40.290.10">
    <property type="match status" value="1"/>
</dbReference>
<proteinExistence type="inferred from homology"/>
<protein>
    <recommendedName>
        <fullName evidence="2">Non-homologous end joining protein Ku</fullName>
    </recommendedName>
</protein>
<gene>
    <name evidence="2" type="primary">ku</name>
    <name evidence="5" type="ORF">ABIF63_001269</name>
</gene>